<organism evidence="2 3">
    <name type="scientific">Microthlaspi erraticum</name>
    <dbReference type="NCBI Taxonomy" id="1685480"/>
    <lineage>
        <taxon>Eukaryota</taxon>
        <taxon>Viridiplantae</taxon>
        <taxon>Streptophyta</taxon>
        <taxon>Embryophyta</taxon>
        <taxon>Tracheophyta</taxon>
        <taxon>Spermatophyta</taxon>
        <taxon>Magnoliopsida</taxon>
        <taxon>eudicotyledons</taxon>
        <taxon>Gunneridae</taxon>
        <taxon>Pentapetalae</taxon>
        <taxon>rosids</taxon>
        <taxon>malvids</taxon>
        <taxon>Brassicales</taxon>
        <taxon>Brassicaceae</taxon>
        <taxon>Coluteocarpeae</taxon>
        <taxon>Microthlaspi</taxon>
    </lineage>
</organism>
<dbReference type="InterPro" id="IPR006502">
    <property type="entry name" value="PDDEXK-like"/>
</dbReference>
<proteinExistence type="predicted"/>
<evidence type="ECO:0000313" key="3">
    <source>
        <dbReference type="Proteomes" id="UP000467841"/>
    </source>
</evidence>
<dbReference type="PANTHER" id="PTHR31579">
    <property type="entry name" value="OS03G0796600 PROTEIN"/>
    <property type="match status" value="1"/>
</dbReference>
<evidence type="ECO:0000256" key="1">
    <source>
        <dbReference type="SAM" id="MobiDB-lite"/>
    </source>
</evidence>
<feature type="compositionally biased region" description="Acidic residues" evidence="1">
    <location>
        <begin position="102"/>
        <end position="113"/>
    </location>
</feature>
<dbReference type="AlphaFoldDB" id="A0A6D2KDD5"/>
<dbReference type="PANTHER" id="PTHR31579:SF14">
    <property type="entry name" value="RNA POLYMERASE SUBUNIT BETA-BETA PROTEIN, PUTATIVE (DUF506)-RELATED"/>
    <property type="match status" value="1"/>
</dbReference>
<dbReference type="EMBL" id="CACVBM020001340">
    <property type="protein sequence ID" value="CAA7046148.1"/>
    <property type="molecule type" value="Genomic_DNA"/>
</dbReference>
<feature type="region of interest" description="Disordered" evidence="1">
    <location>
        <begin position="94"/>
        <end position="113"/>
    </location>
</feature>
<evidence type="ECO:0000313" key="2">
    <source>
        <dbReference type="EMBL" id="CAA7046148.1"/>
    </source>
</evidence>
<accession>A0A6D2KDD5</accession>
<evidence type="ECO:0008006" key="4">
    <source>
        <dbReference type="Google" id="ProtNLM"/>
    </source>
</evidence>
<dbReference type="Proteomes" id="UP000467841">
    <property type="component" value="Unassembled WGS sequence"/>
</dbReference>
<comment type="caution">
    <text evidence="2">The sequence shown here is derived from an EMBL/GenBank/DDBJ whole genome shotgun (WGS) entry which is preliminary data.</text>
</comment>
<sequence>MPFGAKIQPIVGDGAAKEPAAVRQIPRTRLRQLFDRPFSLKNLSIGDHSLSKGDLGEIDPTSLCLSNMVRNYMEDPDSGKKHCRGRNGCNNCFSGSGSGSDSDTDSSEEDEESSFSEFLRTVKNLLLCATVSEGERNLVTKATEIVEKNNHDSQLQTLVDELVALGYDAAICKSHWGDSRKIVCHAGEYEYLDVMIGGERVLIDVDFKSKFEIARPTKKYKTISETLPYVFVGQVDRLKKVVVVVSKAAKKSMLKKGLHVPPWRRAKYLLTKWLSPYDRANQSKGEPKEPMETVADPNKQIE</sequence>
<feature type="region of interest" description="Disordered" evidence="1">
    <location>
        <begin position="280"/>
        <end position="302"/>
    </location>
</feature>
<dbReference type="NCBIfam" id="TIGR01615">
    <property type="entry name" value="A_thal_3542"/>
    <property type="match status" value="1"/>
</dbReference>
<name>A0A6D2KDD5_9BRAS</name>
<protein>
    <recommendedName>
        <fullName evidence="4">DUF506 domain-containing protein</fullName>
    </recommendedName>
</protein>
<reference evidence="2" key="1">
    <citation type="submission" date="2020-01" db="EMBL/GenBank/DDBJ databases">
        <authorList>
            <person name="Mishra B."/>
        </authorList>
    </citation>
    <scope>NUCLEOTIDE SEQUENCE [LARGE SCALE GENOMIC DNA]</scope>
</reference>
<gene>
    <name evidence="2" type="ORF">MERR_LOCUS33383</name>
</gene>
<dbReference type="Pfam" id="PF04720">
    <property type="entry name" value="PDDEXK_6"/>
    <property type="match status" value="1"/>
</dbReference>
<keyword evidence="3" id="KW-1185">Reference proteome</keyword>
<dbReference type="OrthoDB" id="691424at2759"/>